<name>A0A6C0BXM3_9ZZZZ</name>
<organism evidence="1">
    <name type="scientific">viral metagenome</name>
    <dbReference type="NCBI Taxonomy" id="1070528"/>
    <lineage>
        <taxon>unclassified sequences</taxon>
        <taxon>metagenomes</taxon>
        <taxon>organismal metagenomes</taxon>
    </lineage>
</organism>
<dbReference type="AlphaFoldDB" id="A0A6C0BXM3"/>
<sequence>MYKTVISFFIFMLGIYYIFNTVPTEAFKSDIVNVTKGSTKYNCPDVLVQEGNTFYLHNTKAAPVPGINPVTFKSLEDYIEFLDWQRSQNINCPVLYIRESYDTQGHQTYNVHPSPTDLQGGLNKERMVQSTDENKRDFTKLIDAARNDGPYNADMYPSFDSENMYIGVETPLDKMYHDSSKISPNPMDPNWGGREHTQGLINTGHYKDSNVLEFKSGIIGEDVEMEGRAAAAVAIKDRWGSSNKR</sequence>
<accession>A0A6C0BXM3</accession>
<protein>
    <submittedName>
        <fullName evidence="1">Uncharacterized protein</fullName>
    </submittedName>
</protein>
<evidence type="ECO:0000313" key="1">
    <source>
        <dbReference type="EMBL" id="QHS96840.1"/>
    </source>
</evidence>
<reference evidence="1" key="1">
    <citation type="journal article" date="2020" name="Nature">
        <title>Giant virus diversity and host interactions through global metagenomics.</title>
        <authorList>
            <person name="Schulz F."/>
            <person name="Roux S."/>
            <person name="Paez-Espino D."/>
            <person name="Jungbluth S."/>
            <person name="Walsh D.A."/>
            <person name="Denef V.J."/>
            <person name="McMahon K.D."/>
            <person name="Konstantinidis K.T."/>
            <person name="Eloe-Fadrosh E.A."/>
            <person name="Kyrpides N.C."/>
            <person name="Woyke T."/>
        </authorList>
    </citation>
    <scope>NUCLEOTIDE SEQUENCE</scope>
    <source>
        <strain evidence="1">GVMAG-M-3300020166-5</strain>
    </source>
</reference>
<dbReference type="EMBL" id="MN739280">
    <property type="protein sequence ID" value="QHS96840.1"/>
    <property type="molecule type" value="Genomic_DNA"/>
</dbReference>
<proteinExistence type="predicted"/>